<dbReference type="GO" id="GO:0033856">
    <property type="term" value="F:pyridoxine 5'-phosphate synthase activity"/>
    <property type="evidence" value="ECO:0007669"/>
    <property type="project" value="UniProtKB-UniRule"/>
</dbReference>
<dbReference type="eggNOG" id="COG0854">
    <property type="taxonomic scope" value="Bacteria"/>
</dbReference>
<dbReference type="InterPro" id="IPR013785">
    <property type="entry name" value="Aldolase_TIM"/>
</dbReference>
<dbReference type="RefSeq" id="WP_014706585.1">
    <property type="nucleotide sequence ID" value="NC_017857.3"/>
</dbReference>
<comment type="similarity">
    <text evidence="4">Belongs to the PNP synthase family.</text>
</comment>
<dbReference type="NCBIfam" id="TIGR00559">
    <property type="entry name" value="pdxJ"/>
    <property type="match status" value="1"/>
</dbReference>
<dbReference type="EMBL" id="CP003390">
    <property type="protein sequence ID" value="AFI84212.1"/>
    <property type="molecule type" value="Genomic_DNA"/>
</dbReference>
<comment type="pathway">
    <text evidence="4">Cofactor biosynthesis; pyridoxine 5'-phosphate biosynthesis; pyridoxine 5'-phosphate from D-erythrose 4-phosphate: step 5/5.</text>
</comment>
<protein>
    <recommendedName>
        <fullName evidence="4 5">Pyridoxine 5'-phosphate synthase</fullName>
        <shortName evidence="4">PNP synthase</shortName>
        <ecNumber evidence="4 5">2.6.99.2</ecNumber>
    </recommendedName>
</protein>
<dbReference type="CDD" id="cd00003">
    <property type="entry name" value="PNPsynthase"/>
    <property type="match status" value="1"/>
</dbReference>
<comment type="catalytic activity">
    <reaction evidence="4">
        <text>3-amino-2-oxopropyl phosphate + 1-deoxy-D-xylulose 5-phosphate = pyridoxine 5'-phosphate + phosphate + 2 H2O + H(+)</text>
        <dbReference type="Rhea" id="RHEA:15265"/>
        <dbReference type="ChEBI" id="CHEBI:15377"/>
        <dbReference type="ChEBI" id="CHEBI:15378"/>
        <dbReference type="ChEBI" id="CHEBI:43474"/>
        <dbReference type="ChEBI" id="CHEBI:57279"/>
        <dbReference type="ChEBI" id="CHEBI:57792"/>
        <dbReference type="ChEBI" id="CHEBI:58589"/>
        <dbReference type="EC" id="2.6.99.2"/>
    </reaction>
</comment>
<feature type="binding site" evidence="4">
    <location>
        <begin position="214"/>
        <end position="215"/>
    </location>
    <ligand>
        <name>3-amino-2-oxopropyl phosphate</name>
        <dbReference type="ChEBI" id="CHEBI:57279"/>
    </ligand>
</feature>
<sequence>MSIYLGVNIDHVATLRQARDTRYPDPIQAAIEAEQAGADSITLHLREDRRHIQDRDVRMLADILQTKMNLEMAVTEEMLGIAELYRPADCCLVPERREELTTEGGLDVAGQQSRMHDACTRLAEADITVSLFIDPEMKQIEAAAACGAPVIELHTGRYAEASSAAEAQHELKIIRQAAEKAHAMGLQVNAGHGLHYHNVRPIAAIKELVELNIGHAIVARSFFTGFQEAVREMKKLMLGARHS</sequence>
<dbReference type="Proteomes" id="UP000009144">
    <property type="component" value="Chromosome"/>
</dbReference>
<dbReference type="GO" id="GO:0008615">
    <property type="term" value="P:pyridoxine biosynthetic process"/>
    <property type="evidence" value="ECO:0007669"/>
    <property type="project" value="UniProtKB-UniRule"/>
</dbReference>
<organism evidence="6 7">
    <name type="scientific">Methylophaga nitratireducenticrescens</name>
    <dbReference type="NCBI Taxonomy" id="754476"/>
    <lineage>
        <taxon>Bacteria</taxon>
        <taxon>Pseudomonadati</taxon>
        <taxon>Pseudomonadota</taxon>
        <taxon>Gammaproteobacteria</taxon>
        <taxon>Thiotrichales</taxon>
        <taxon>Piscirickettsiaceae</taxon>
        <taxon>Methylophaga</taxon>
    </lineage>
</organism>
<dbReference type="PANTHER" id="PTHR30456:SF0">
    <property type="entry name" value="PYRIDOXINE 5'-PHOSPHATE SYNTHASE"/>
    <property type="match status" value="1"/>
</dbReference>
<dbReference type="PANTHER" id="PTHR30456">
    <property type="entry name" value="PYRIDOXINE 5'-PHOSPHATE SYNTHASE"/>
    <property type="match status" value="1"/>
</dbReference>
<feature type="binding site" evidence="4">
    <location>
        <position position="46"/>
    </location>
    <ligand>
        <name>1-deoxy-D-xylulose 5-phosphate</name>
        <dbReference type="ChEBI" id="CHEBI:57792"/>
    </ligand>
</feature>
<dbReference type="STRING" id="754476.Q7A_1382"/>
<dbReference type="FunFam" id="3.20.20.70:FF:000042">
    <property type="entry name" value="Pyridoxine 5'-phosphate synthase"/>
    <property type="match status" value="1"/>
</dbReference>
<dbReference type="AlphaFoldDB" id="I1XIJ3"/>
<dbReference type="NCBIfam" id="NF003625">
    <property type="entry name" value="PRK05265.1-3"/>
    <property type="match status" value="1"/>
</dbReference>
<comment type="function">
    <text evidence="4">Catalyzes the complicated ring closure reaction between the two acyclic compounds 1-deoxy-D-xylulose-5-phosphate (DXP) and 3-amino-2-oxopropyl phosphate (1-amino-acetone-3-phosphate or AAP) to form pyridoxine 5'-phosphate (PNP) and inorganic phosphate.</text>
</comment>
<evidence type="ECO:0000313" key="6">
    <source>
        <dbReference type="EMBL" id="AFI84212.1"/>
    </source>
</evidence>
<feature type="active site" description="Proton donor" evidence="4">
    <location>
        <position position="192"/>
    </location>
</feature>
<dbReference type="OrthoDB" id="9806590at2"/>
<dbReference type="InterPro" id="IPR036130">
    <property type="entry name" value="Pyridoxine-5'_phos_synth"/>
</dbReference>
<evidence type="ECO:0000313" key="7">
    <source>
        <dbReference type="Proteomes" id="UP000009144"/>
    </source>
</evidence>
<keyword evidence="1 4" id="KW-0963">Cytoplasm</keyword>
<name>I1XIJ3_METNJ</name>
<evidence type="ECO:0000256" key="3">
    <source>
        <dbReference type="ARBA" id="ARBA00023096"/>
    </source>
</evidence>
<dbReference type="NCBIfam" id="NF003627">
    <property type="entry name" value="PRK05265.1-5"/>
    <property type="match status" value="1"/>
</dbReference>
<feature type="binding site" evidence="4">
    <location>
        <position position="19"/>
    </location>
    <ligand>
        <name>3-amino-2-oxopropyl phosphate</name>
        <dbReference type="ChEBI" id="CHEBI:57279"/>
    </ligand>
</feature>
<dbReference type="HOGENOM" id="CLU_074563_0_0_6"/>
<keyword evidence="2 4" id="KW-0808">Transferase</keyword>
<dbReference type="Gene3D" id="3.20.20.70">
    <property type="entry name" value="Aldolase class I"/>
    <property type="match status" value="1"/>
</dbReference>
<dbReference type="KEGG" id="mej:Q7A_1382"/>
<comment type="subcellular location">
    <subcellularLocation>
        <location evidence="4">Cytoplasm</location>
    </subcellularLocation>
</comment>
<accession>I1XIJ3</accession>
<feature type="binding site" evidence="4">
    <location>
        <position position="101"/>
    </location>
    <ligand>
        <name>1-deoxy-D-xylulose 5-phosphate</name>
        <dbReference type="ChEBI" id="CHEBI:57792"/>
    </ligand>
</feature>
<feature type="binding site" evidence="4">
    <location>
        <begin position="10"/>
        <end position="11"/>
    </location>
    <ligand>
        <name>1-deoxy-D-xylulose 5-phosphate</name>
        <dbReference type="ChEBI" id="CHEBI:57792"/>
    </ligand>
</feature>
<reference evidence="6 7" key="2">
    <citation type="journal article" date="2013" name="Int. J. Syst. Evol. Microbiol.">
        <title>Methylophaga nitratireducenticrescens sp. nov. and Methylophaga frappieri sp. nov., isolated from the biofilm of the methanol-fed denitrification system treating the seawater at the Montreal Biodome.</title>
        <authorList>
            <person name="Villeneuve C."/>
            <person name="Martineau C."/>
            <person name="Mauffrey F."/>
            <person name="Villemur R."/>
        </authorList>
    </citation>
    <scope>NUCLEOTIDE SEQUENCE [LARGE SCALE GENOMIC DNA]</scope>
    <source>
        <strain evidence="6 7">JAM1</strain>
    </source>
</reference>
<reference evidence="6 7" key="1">
    <citation type="journal article" date="2012" name="J. Bacteriol.">
        <title>Complete genome sequences of Methylophaga sp. strain JAM1 and Methylophaga sp. strain JAM7.</title>
        <authorList>
            <person name="Villeneuve C."/>
            <person name="Martineau C."/>
            <person name="Mauffrey F."/>
            <person name="Villemur R."/>
        </authorList>
    </citation>
    <scope>NUCLEOTIDE SEQUENCE [LARGE SCALE GENOMIC DNA]</scope>
    <source>
        <strain evidence="6 7">JAM1</strain>
    </source>
</reference>
<keyword evidence="3 4" id="KW-0664">Pyridoxine biosynthesis</keyword>
<proteinExistence type="inferred from homology"/>
<dbReference type="PATRIC" id="fig|754476.3.peg.1364"/>
<gene>
    <name evidence="4" type="primary">pdxJ</name>
    <name evidence="6" type="ordered locus">Q7A_1382</name>
</gene>
<feature type="binding site" evidence="4">
    <location>
        <position position="193"/>
    </location>
    <ligand>
        <name>3-amino-2-oxopropyl phosphate</name>
        <dbReference type="ChEBI" id="CHEBI:57279"/>
    </ligand>
</feature>
<feature type="site" description="Transition state stabilizer" evidence="4">
    <location>
        <position position="152"/>
    </location>
</feature>
<feature type="active site" description="Proton acceptor" evidence="4">
    <location>
        <position position="44"/>
    </location>
</feature>
<dbReference type="SUPFAM" id="SSF63892">
    <property type="entry name" value="Pyridoxine 5'-phosphate synthase"/>
    <property type="match status" value="1"/>
</dbReference>
<feature type="active site" description="Proton acceptor" evidence="4">
    <location>
        <position position="71"/>
    </location>
</feature>
<dbReference type="Pfam" id="PF03740">
    <property type="entry name" value="PdxJ"/>
    <property type="match status" value="1"/>
</dbReference>
<dbReference type="UniPathway" id="UPA00244">
    <property type="reaction ID" value="UER00313"/>
</dbReference>
<evidence type="ECO:0000256" key="2">
    <source>
        <dbReference type="ARBA" id="ARBA00022679"/>
    </source>
</evidence>
<keyword evidence="7" id="KW-1185">Reference proteome</keyword>
<dbReference type="InterPro" id="IPR004569">
    <property type="entry name" value="PyrdxlP_synth_PdxJ"/>
</dbReference>
<feature type="binding site" evidence="4">
    <location>
        <position position="8"/>
    </location>
    <ligand>
        <name>3-amino-2-oxopropyl phosphate</name>
        <dbReference type="ChEBI" id="CHEBI:57279"/>
    </ligand>
</feature>
<dbReference type="EC" id="2.6.99.2" evidence="4 5"/>
<dbReference type="NCBIfam" id="NF003623">
    <property type="entry name" value="PRK05265.1-1"/>
    <property type="match status" value="1"/>
</dbReference>
<dbReference type="GO" id="GO:0005829">
    <property type="term" value="C:cytosol"/>
    <property type="evidence" value="ECO:0007669"/>
    <property type="project" value="TreeGrafter"/>
</dbReference>
<evidence type="ECO:0000256" key="1">
    <source>
        <dbReference type="ARBA" id="ARBA00022490"/>
    </source>
</evidence>
<comment type="subunit">
    <text evidence="4">Homooctamer; tetramer of dimers.</text>
</comment>
<feature type="binding site" evidence="4">
    <location>
        <position position="51"/>
    </location>
    <ligand>
        <name>1-deoxy-D-xylulose 5-phosphate</name>
        <dbReference type="ChEBI" id="CHEBI:57792"/>
    </ligand>
</feature>
<evidence type="ECO:0000256" key="4">
    <source>
        <dbReference type="HAMAP-Rule" id="MF_00279"/>
    </source>
</evidence>
<dbReference type="HAMAP" id="MF_00279">
    <property type="entry name" value="PdxJ"/>
    <property type="match status" value="1"/>
</dbReference>
<evidence type="ECO:0000256" key="5">
    <source>
        <dbReference type="NCBIfam" id="TIGR00559"/>
    </source>
</evidence>